<dbReference type="GO" id="GO:0003677">
    <property type="term" value="F:DNA binding"/>
    <property type="evidence" value="ECO:0007669"/>
    <property type="project" value="UniProtKB-KW"/>
</dbReference>
<dbReference type="PROSITE" id="PS50943">
    <property type="entry name" value="HTH_CROC1"/>
    <property type="match status" value="1"/>
</dbReference>
<dbReference type="PANTHER" id="PTHR46797:SF1">
    <property type="entry name" value="METHYLPHOSPHONATE SYNTHASE"/>
    <property type="match status" value="1"/>
</dbReference>
<dbReference type="InterPro" id="IPR013096">
    <property type="entry name" value="Cupin_2"/>
</dbReference>
<feature type="domain" description="HTH cro/C1-type" evidence="2">
    <location>
        <begin position="21"/>
        <end position="75"/>
    </location>
</feature>
<keyword evidence="1" id="KW-0238">DNA-binding</keyword>
<dbReference type="EMBL" id="FZOD01000010">
    <property type="protein sequence ID" value="SNS49548.1"/>
    <property type="molecule type" value="Genomic_DNA"/>
</dbReference>
<dbReference type="GO" id="GO:0003700">
    <property type="term" value="F:DNA-binding transcription factor activity"/>
    <property type="evidence" value="ECO:0007669"/>
    <property type="project" value="TreeGrafter"/>
</dbReference>
<organism evidence="3 4">
    <name type="scientific">Streptosporangium subroseum</name>
    <dbReference type="NCBI Taxonomy" id="106412"/>
    <lineage>
        <taxon>Bacteria</taxon>
        <taxon>Bacillati</taxon>
        <taxon>Actinomycetota</taxon>
        <taxon>Actinomycetes</taxon>
        <taxon>Streptosporangiales</taxon>
        <taxon>Streptosporangiaceae</taxon>
        <taxon>Streptosporangium</taxon>
    </lineage>
</organism>
<dbReference type="InterPro" id="IPR014710">
    <property type="entry name" value="RmlC-like_jellyroll"/>
</dbReference>
<sequence length="207" mass="22319">MTPESGTEIEAITNERLGRRLRELRLQSGMSLRALARELGISASAVSQIELGTMRPSVSRLIAFVSAIGAPLAAVFDAAEAADGEHAQAPSSPVERFAIRRAFEAAPIQLSGGITFRRLSPVPTPDVEFFESTYPPSSISNAHGHFLRHKGYEVGTVTQGELTVDFESEVVTLAEGDSITFPCSRPHIIGNRSETITAVATWLIVHH</sequence>
<dbReference type="Proteomes" id="UP000198282">
    <property type="component" value="Unassembled WGS sequence"/>
</dbReference>
<dbReference type="InterPro" id="IPR011051">
    <property type="entry name" value="RmlC_Cupin_sf"/>
</dbReference>
<keyword evidence="4" id="KW-1185">Reference proteome</keyword>
<dbReference type="Pfam" id="PF07883">
    <property type="entry name" value="Cupin_2"/>
    <property type="match status" value="1"/>
</dbReference>
<dbReference type="Gene3D" id="1.10.260.40">
    <property type="entry name" value="lambda repressor-like DNA-binding domains"/>
    <property type="match status" value="1"/>
</dbReference>
<dbReference type="InterPro" id="IPR010982">
    <property type="entry name" value="Lambda_DNA-bd_dom_sf"/>
</dbReference>
<accession>A0A239EZ43</accession>
<evidence type="ECO:0000313" key="4">
    <source>
        <dbReference type="Proteomes" id="UP000198282"/>
    </source>
</evidence>
<dbReference type="SMART" id="SM00530">
    <property type="entry name" value="HTH_XRE"/>
    <property type="match status" value="1"/>
</dbReference>
<dbReference type="PANTHER" id="PTHR46797">
    <property type="entry name" value="HTH-TYPE TRANSCRIPTIONAL REGULATOR"/>
    <property type="match status" value="1"/>
</dbReference>
<dbReference type="Gene3D" id="2.60.120.10">
    <property type="entry name" value="Jelly Rolls"/>
    <property type="match status" value="1"/>
</dbReference>
<proteinExistence type="predicted"/>
<evidence type="ECO:0000259" key="2">
    <source>
        <dbReference type="PROSITE" id="PS50943"/>
    </source>
</evidence>
<gene>
    <name evidence="3" type="ORF">SAMN05216276_1010126</name>
</gene>
<dbReference type="GO" id="GO:0005829">
    <property type="term" value="C:cytosol"/>
    <property type="evidence" value="ECO:0007669"/>
    <property type="project" value="TreeGrafter"/>
</dbReference>
<reference evidence="3 4" key="1">
    <citation type="submission" date="2017-06" db="EMBL/GenBank/DDBJ databases">
        <authorList>
            <person name="Kim H.J."/>
            <person name="Triplett B.A."/>
        </authorList>
    </citation>
    <scope>NUCLEOTIDE SEQUENCE [LARGE SCALE GENOMIC DNA]</scope>
    <source>
        <strain evidence="3 4">CGMCC 4.2132</strain>
    </source>
</reference>
<protein>
    <submittedName>
        <fullName evidence="3">Transcriptional regulator, XRE family with cupin sensor</fullName>
    </submittedName>
</protein>
<evidence type="ECO:0000313" key="3">
    <source>
        <dbReference type="EMBL" id="SNS49548.1"/>
    </source>
</evidence>
<dbReference type="CDD" id="cd02209">
    <property type="entry name" value="cupin_XRE_C"/>
    <property type="match status" value="1"/>
</dbReference>
<dbReference type="SUPFAM" id="SSF47413">
    <property type="entry name" value="lambda repressor-like DNA-binding domains"/>
    <property type="match status" value="1"/>
</dbReference>
<evidence type="ECO:0000256" key="1">
    <source>
        <dbReference type="ARBA" id="ARBA00023125"/>
    </source>
</evidence>
<dbReference type="OrthoDB" id="5114244at2"/>
<dbReference type="SUPFAM" id="SSF51182">
    <property type="entry name" value="RmlC-like cupins"/>
    <property type="match status" value="1"/>
</dbReference>
<dbReference type="InterPro" id="IPR001387">
    <property type="entry name" value="Cro/C1-type_HTH"/>
</dbReference>
<dbReference type="RefSeq" id="WP_089207531.1">
    <property type="nucleotide sequence ID" value="NZ_FZOD01000010.1"/>
</dbReference>
<dbReference type="InterPro" id="IPR050807">
    <property type="entry name" value="TransReg_Diox_bact_type"/>
</dbReference>
<dbReference type="AlphaFoldDB" id="A0A239EZ43"/>
<dbReference type="CDD" id="cd00093">
    <property type="entry name" value="HTH_XRE"/>
    <property type="match status" value="1"/>
</dbReference>
<dbReference type="Pfam" id="PF13560">
    <property type="entry name" value="HTH_31"/>
    <property type="match status" value="1"/>
</dbReference>
<name>A0A239EZ43_9ACTN</name>